<organism evidence="3">
    <name type="scientific">Salvia splendens</name>
    <name type="common">Scarlet sage</name>
    <dbReference type="NCBI Taxonomy" id="180675"/>
    <lineage>
        <taxon>Eukaryota</taxon>
        <taxon>Viridiplantae</taxon>
        <taxon>Streptophyta</taxon>
        <taxon>Embryophyta</taxon>
        <taxon>Tracheophyta</taxon>
        <taxon>Spermatophyta</taxon>
        <taxon>Magnoliopsida</taxon>
        <taxon>eudicotyledons</taxon>
        <taxon>Gunneridae</taxon>
        <taxon>Pentapetalae</taxon>
        <taxon>asterids</taxon>
        <taxon>lamiids</taxon>
        <taxon>Lamiales</taxon>
        <taxon>Lamiaceae</taxon>
        <taxon>Nepetoideae</taxon>
        <taxon>Mentheae</taxon>
        <taxon>Salviinae</taxon>
        <taxon>Salvia</taxon>
        <taxon>Salvia subgen. Calosphace</taxon>
        <taxon>core Calosphace</taxon>
    </lineage>
</organism>
<dbReference type="FunFam" id="1.25.40.10:FF:000184">
    <property type="entry name" value="Pentatricopeptide repeat-containing protein, chloroplastic"/>
    <property type="match status" value="1"/>
</dbReference>
<evidence type="ECO:0000313" key="3">
    <source>
        <dbReference type="EMBL" id="KAG6403243.1"/>
    </source>
</evidence>
<dbReference type="PROSITE" id="PS51375">
    <property type="entry name" value="PPR"/>
    <property type="match status" value="2"/>
</dbReference>
<dbReference type="AlphaFoldDB" id="A0A8X8ZG03"/>
<accession>A0A8X8ZG03</accession>
<comment type="caution">
    <text evidence="3">The sequence shown here is derived from an EMBL/GenBank/DDBJ whole genome shotgun (WGS) entry which is preliminary data.</text>
</comment>
<evidence type="ECO:0000313" key="4">
    <source>
        <dbReference type="Proteomes" id="UP000298416"/>
    </source>
</evidence>
<dbReference type="Pfam" id="PF01535">
    <property type="entry name" value="PPR"/>
    <property type="match status" value="6"/>
</dbReference>
<evidence type="ECO:0000256" key="1">
    <source>
        <dbReference type="ARBA" id="ARBA00022737"/>
    </source>
</evidence>
<dbReference type="InterPro" id="IPR046848">
    <property type="entry name" value="E_motif"/>
</dbReference>
<name>A0A8X8ZG03_SALSN</name>
<gene>
    <name evidence="3" type="ORF">SASPL_135460</name>
</gene>
<reference evidence="3" key="2">
    <citation type="submission" date="2020-08" db="EMBL/GenBank/DDBJ databases">
        <title>Plant Genome Project.</title>
        <authorList>
            <person name="Zhang R.-G."/>
        </authorList>
    </citation>
    <scope>NUCLEOTIDE SEQUENCE</scope>
    <source>
        <strain evidence="3">Huo1</strain>
        <tissue evidence="3">Leaf</tissue>
    </source>
</reference>
<dbReference type="FunFam" id="1.25.40.10:FF:000344">
    <property type="entry name" value="Pentatricopeptide repeat-containing protein"/>
    <property type="match status" value="1"/>
</dbReference>
<dbReference type="InterPro" id="IPR046960">
    <property type="entry name" value="PPR_At4g14850-like_plant"/>
</dbReference>
<dbReference type="GO" id="GO:0009451">
    <property type="term" value="P:RNA modification"/>
    <property type="evidence" value="ECO:0007669"/>
    <property type="project" value="InterPro"/>
</dbReference>
<reference evidence="3" key="1">
    <citation type="submission" date="2018-01" db="EMBL/GenBank/DDBJ databases">
        <authorList>
            <person name="Mao J.F."/>
        </authorList>
    </citation>
    <scope>NUCLEOTIDE SEQUENCE</scope>
    <source>
        <strain evidence="3">Huo1</strain>
        <tissue evidence="3">Leaf</tissue>
    </source>
</reference>
<feature type="repeat" description="PPR" evidence="2">
    <location>
        <begin position="224"/>
        <end position="258"/>
    </location>
</feature>
<sequence length="683" mass="76974">MPFKKNLFPNNQFVILKQLPESSLPLLSLQRRFSCSSQSDSSNWVQHNQLFQRHPRLQLFEKGWMKTLHHLKQFVAYIFVTGVHRNPFIISRILYLSLVESEECNHTENSEFGIQIFSRIERPNIFSWNTLIRFFAGLDPMIALHYYTKMVRERILPDRYTFTFLLQAGGPSLDLFFVKQVHCHALKFGFDHNLYVQNSVLSAYAIRDSAMDARSVFDEMSNKDVVTWTSLISWLVAHSNYMEALRVFKDLMADDCQSHPNVVTTISAMSACGGLGYANLTKCFHTLLEKAGWMATDVSISNSLIDAYAKCGDLSNATSVFDEIQNVKKDLYSWTAVITAYGMHGRGLDALCVFSQMDPLHGLAPDAVTLVAILSACAHSGLLDQGLCIFELMWRRYKIKPDLRHYGCIVDLLGRAGMIKRAYSIVESMPMEPNLAVLGSLLSSCRLHNELEFGEAVLRKIELLKEMGGASVLISNMYASKNEWDRVVNVRNKMRDGMKGKIPGRSWIQDKDAVHEFVARNDVDPQLHMVLRSLEKLSTLLLLGKTGKGTVKGTGELALADLTESEPFIIDYPNLVYCGLMCKTMKAANLENGMKYLCAELVHPGVEVGVGDLNTLVVSVVELHVPVDVYEPHVCRTENLPGFVFLEKPPNNFVPVGPCVFTNRFFLFRGISCVVASFRFSVL</sequence>
<evidence type="ECO:0000256" key="2">
    <source>
        <dbReference type="PROSITE-ProRule" id="PRU00708"/>
    </source>
</evidence>
<dbReference type="EMBL" id="PNBA02000013">
    <property type="protein sequence ID" value="KAG6403243.1"/>
    <property type="molecule type" value="Genomic_DNA"/>
</dbReference>
<evidence type="ECO:0008006" key="5">
    <source>
        <dbReference type="Google" id="ProtNLM"/>
    </source>
</evidence>
<dbReference type="GO" id="GO:0003723">
    <property type="term" value="F:RNA binding"/>
    <property type="evidence" value="ECO:0007669"/>
    <property type="project" value="InterPro"/>
</dbReference>
<protein>
    <recommendedName>
        <fullName evidence="5">Pentatricopeptide repeat-containing protein</fullName>
    </recommendedName>
</protein>
<keyword evidence="4" id="KW-1185">Reference proteome</keyword>
<dbReference type="Gene3D" id="1.25.40.10">
    <property type="entry name" value="Tetratricopeptide repeat domain"/>
    <property type="match status" value="3"/>
</dbReference>
<dbReference type="Proteomes" id="UP000298416">
    <property type="component" value="Unassembled WGS sequence"/>
</dbReference>
<dbReference type="InterPro" id="IPR002885">
    <property type="entry name" value="PPR_rpt"/>
</dbReference>
<dbReference type="PANTHER" id="PTHR47926">
    <property type="entry name" value="PENTATRICOPEPTIDE REPEAT-CONTAINING PROTEIN"/>
    <property type="match status" value="1"/>
</dbReference>
<dbReference type="InterPro" id="IPR011990">
    <property type="entry name" value="TPR-like_helical_dom_sf"/>
</dbReference>
<proteinExistence type="predicted"/>
<feature type="repeat" description="PPR" evidence="2">
    <location>
        <begin position="297"/>
        <end position="331"/>
    </location>
</feature>
<dbReference type="Pfam" id="PF20431">
    <property type="entry name" value="E_motif"/>
    <property type="match status" value="1"/>
</dbReference>
<dbReference type="NCBIfam" id="TIGR00756">
    <property type="entry name" value="PPR"/>
    <property type="match status" value="3"/>
</dbReference>
<keyword evidence="1" id="KW-0677">Repeat</keyword>